<reference evidence="1" key="1">
    <citation type="journal article" date="2020" name="mSystems">
        <title>Genome- and Community-Level Interaction Insights into Carbon Utilization and Element Cycling Functions of Hydrothermarchaeota in Hydrothermal Sediment.</title>
        <authorList>
            <person name="Zhou Z."/>
            <person name="Liu Y."/>
            <person name="Xu W."/>
            <person name="Pan J."/>
            <person name="Luo Z.H."/>
            <person name="Li M."/>
        </authorList>
    </citation>
    <scope>NUCLEOTIDE SEQUENCE [LARGE SCALE GENOMIC DNA]</scope>
    <source>
        <strain evidence="1">HyVt-92</strain>
    </source>
</reference>
<sequence>MKTLVAILVFVLLHIIFPPSTSWASISLSISPYLLEFEVPAGGVRTFTLTLHNEGDKKAEIKAYLRSLHLSLSGEPQPGESEEGDFSCASWISLKPLKFTIEPESKKKITGILKVPRGQRGGRYACILFETDSTNAEESVRISTRLGVVVMVTVPRTGRRKGE</sequence>
<feature type="non-terminal residue" evidence="1">
    <location>
        <position position="163"/>
    </location>
</feature>
<dbReference type="Proteomes" id="UP000886070">
    <property type="component" value="Unassembled WGS sequence"/>
</dbReference>
<comment type="caution">
    <text evidence="1">The sequence shown here is derived from an EMBL/GenBank/DDBJ whole genome shotgun (WGS) entry which is preliminary data.</text>
</comment>
<accession>A0A7V5LZQ8</accession>
<protein>
    <recommendedName>
        <fullName evidence="2">DUF916 domain-containing protein</fullName>
    </recommendedName>
</protein>
<gene>
    <name evidence="1" type="ORF">ENL39_04970</name>
</gene>
<organism evidence="1">
    <name type="scientific">Aerophobetes bacterium</name>
    <dbReference type="NCBI Taxonomy" id="2030807"/>
    <lineage>
        <taxon>Bacteria</taxon>
        <taxon>Candidatus Aerophobota</taxon>
    </lineage>
</organism>
<evidence type="ECO:0000313" key="1">
    <source>
        <dbReference type="EMBL" id="HHF98820.1"/>
    </source>
</evidence>
<proteinExistence type="predicted"/>
<name>A0A7V5LZQ8_UNCAE</name>
<dbReference type="EMBL" id="DRTT01000140">
    <property type="protein sequence ID" value="HHF98820.1"/>
    <property type="molecule type" value="Genomic_DNA"/>
</dbReference>
<evidence type="ECO:0008006" key="2">
    <source>
        <dbReference type="Google" id="ProtNLM"/>
    </source>
</evidence>
<dbReference type="AlphaFoldDB" id="A0A7V5LZQ8"/>